<name>A0A9D1I5Q7_9FIRM</name>
<evidence type="ECO:0008006" key="4">
    <source>
        <dbReference type="Google" id="ProtNLM"/>
    </source>
</evidence>
<feature type="transmembrane region" description="Helical" evidence="1">
    <location>
        <begin position="68"/>
        <end position="87"/>
    </location>
</feature>
<feature type="transmembrane region" description="Helical" evidence="1">
    <location>
        <begin position="107"/>
        <end position="127"/>
    </location>
</feature>
<keyword evidence="1" id="KW-1133">Transmembrane helix</keyword>
<gene>
    <name evidence="2" type="ORF">IAD16_09825</name>
</gene>
<evidence type="ECO:0000313" key="2">
    <source>
        <dbReference type="EMBL" id="HIU28654.1"/>
    </source>
</evidence>
<feature type="transmembrane region" description="Helical" evidence="1">
    <location>
        <begin position="134"/>
        <end position="157"/>
    </location>
</feature>
<comment type="caution">
    <text evidence="2">The sequence shown here is derived from an EMBL/GenBank/DDBJ whole genome shotgun (WGS) entry which is preliminary data.</text>
</comment>
<protein>
    <recommendedName>
        <fullName evidence="4">Sporulation integral membrane protein YlbJ</fullName>
    </recommendedName>
</protein>
<evidence type="ECO:0000256" key="1">
    <source>
        <dbReference type="SAM" id="Phobius"/>
    </source>
</evidence>
<feature type="transmembrane region" description="Helical" evidence="1">
    <location>
        <begin position="246"/>
        <end position="268"/>
    </location>
</feature>
<dbReference type="AlphaFoldDB" id="A0A9D1I5Q7"/>
<sequence length="300" mass="31711">MNRGKSRKDHIVVLIAAVFAAAMVIFPQTTEAGSKTAISLWLNSIVPVMLPFYIFSDFIKRTGDLSRLPVRIYPFVMAFLSGYPMAAKVTGDIVKSGAITTEQGRHILSYSFVTGPAFIIFTVGDFIGSQKAAVVIAVSHYMGALLNGLLYPCAGPAPVRKSLREAPGGHYLENFTAAIIGGFRAMAVILAYIMVFIIGINILESSGVFGMLPCETASAALKGIFEMTIGVNLIGMCNTGIRIKTVICAFLVSFGGLSVAGQAVSVAGGSSMGLGDILKIKLTHGLIGAVIAMIFGWFVL</sequence>
<accession>A0A9D1I5Q7</accession>
<evidence type="ECO:0000313" key="3">
    <source>
        <dbReference type="Proteomes" id="UP000824091"/>
    </source>
</evidence>
<dbReference type="EMBL" id="DVMO01000151">
    <property type="protein sequence ID" value="HIU28654.1"/>
    <property type="molecule type" value="Genomic_DNA"/>
</dbReference>
<feature type="transmembrane region" description="Helical" evidence="1">
    <location>
        <begin position="36"/>
        <end position="56"/>
    </location>
</feature>
<feature type="transmembrane region" description="Helical" evidence="1">
    <location>
        <begin position="177"/>
        <end position="203"/>
    </location>
</feature>
<dbReference type="Proteomes" id="UP000824091">
    <property type="component" value="Unassembled WGS sequence"/>
</dbReference>
<reference evidence="2" key="1">
    <citation type="submission" date="2020-10" db="EMBL/GenBank/DDBJ databases">
        <authorList>
            <person name="Gilroy R."/>
        </authorList>
    </citation>
    <scope>NUCLEOTIDE SEQUENCE</scope>
    <source>
        <strain evidence="2">11300</strain>
    </source>
</reference>
<proteinExistence type="predicted"/>
<organism evidence="2 3">
    <name type="scientific">Candidatus Fimisoma avicola</name>
    <dbReference type="NCBI Taxonomy" id="2840826"/>
    <lineage>
        <taxon>Bacteria</taxon>
        <taxon>Bacillati</taxon>
        <taxon>Bacillota</taxon>
        <taxon>Clostridia</taxon>
        <taxon>Eubacteriales</taxon>
        <taxon>Candidatus Fimisoma</taxon>
    </lineage>
</organism>
<feature type="transmembrane region" description="Helical" evidence="1">
    <location>
        <begin position="280"/>
        <end position="299"/>
    </location>
</feature>
<feature type="transmembrane region" description="Helical" evidence="1">
    <location>
        <begin position="12"/>
        <end position="30"/>
    </location>
</feature>
<keyword evidence="1" id="KW-0812">Transmembrane</keyword>
<reference evidence="2" key="2">
    <citation type="journal article" date="2021" name="PeerJ">
        <title>Extensive microbial diversity within the chicken gut microbiome revealed by metagenomics and culture.</title>
        <authorList>
            <person name="Gilroy R."/>
            <person name="Ravi A."/>
            <person name="Getino M."/>
            <person name="Pursley I."/>
            <person name="Horton D.L."/>
            <person name="Alikhan N.F."/>
            <person name="Baker D."/>
            <person name="Gharbi K."/>
            <person name="Hall N."/>
            <person name="Watson M."/>
            <person name="Adriaenssens E.M."/>
            <person name="Foster-Nyarko E."/>
            <person name="Jarju S."/>
            <person name="Secka A."/>
            <person name="Antonio M."/>
            <person name="Oren A."/>
            <person name="Chaudhuri R.R."/>
            <person name="La Ragione R."/>
            <person name="Hildebrand F."/>
            <person name="Pallen M.J."/>
        </authorList>
    </citation>
    <scope>NUCLEOTIDE SEQUENCE</scope>
    <source>
        <strain evidence="2">11300</strain>
    </source>
</reference>
<keyword evidence="1" id="KW-0472">Membrane</keyword>